<evidence type="ECO:0000256" key="9">
    <source>
        <dbReference type="ARBA" id="ARBA00023136"/>
    </source>
</evidence>
<evidence type="ECO:0000256" key="6">
    <source>
        <dbReference type="ARBA" id="ARBA00022692"/>
    </source>
</evidence>
<evidence type="ECO:0000256" key="8">
    <source>
        <dbReference type="ARBA" id="ARBA00022989"/>
    </source>
</evidence>
<dbReference type="InterPro" id="IPR051045">
    <property type="entry name" value="TonB-dependent_transducer"/>
</dbReference>
<protein>
    <submittedName>
        <fullName evidence="13">Energy transducer TonB</fullName>
    </submittedName>
    <submittedName>
        <fullName evidence="14">Outer membrane transport energization protein TonB</fullName>
    </submittedName>
</protein>
<evidence type="ECO:0000256" key="2">
    <source>
        <dbReference type="ARBA" id="ARBA00006555"/>
    </source>
</evidence>
<dbReference type="GO" id="GO:0055085">
    <property type="term" value="P:transmembrane transport"/>
    <property type="evidence" value="ECO:0007669"/>
    <property type="project" value="InterPro"/>
</dbReference>
<evidence type="ECO:0000313" key="16">
    <source>
        <dbReference type="Proteomes" id="UP001568358"/>
    </source>
</evidence>
<dbReference type="GO" id="GO:0015031">
    <property type="term" value="P:protein transport"/>
    <property type="evidence" value="ECO:0007669"/>
    <property type="project" value="UniProtKB-KW"/>
</dbReference>
<keyword evidence="6 11" id="KW-0812">Transmembrane</keyword>
<evidence type="ECO:0000256" key="7">
    <source>
        <dbReference type="ARBA" id="ARBA00022927"/>
    </source>
</evidence>
<dbReference type="InterPro" id="IPR006260">
    <property type="entry name" value="TonB/TolA_C"/>
</dbReference>
<keyword evidence="9 11" id="KW-0472">Membrane</keyword>
<dbReference type="Proteomes" id="UP000184001">
    <property type="component" value="Unassembled WGS sequence"/>
</dbReference>
<dbReference type="Pfam" id="PF03544">
    <property type="entry name" value="TonB_C"/>
    <property type="match status" value="1"/>
</dbReference>
<evidence type="ECO:0000259" key="12">
    <source>
        <dbReference type="PROSITE" id="PS52015"/>
    </source>
</evidence>
<evidence type="ECO:0000256" key="4">
    <source>
        <dbReference type="ARBA" id="ARBA00022475"/>
    </source>
</evidence>
<dbReference type="RefSeq" id="WP_019999561.1">
    <property type="nucleotide sequence ID" value="NZ_CP192219.1"/>
</dbReference>
<dbReference type="PROSITE" id="PS52015">
    <property type="entry name" value="TONB_CTD"/>
    <property type="match status" value="1"/>
</dbReference>
<gene>
    <name evidence="13" type="ORF">AB2Z07_02090</name>
    <name evidence="14" type="ORF">SAMN05660830_02729</name>
</gene>
<dbReference type="GO" id="GO:0031992">
    <property type="term" value="F:energy transducer activity"/>
    <property type="evidence" value="ECO:0007669"/>
    <property type="project" value="InterPro"/>
</dbReference>
<keyword evidence="5" id="KW-0997">Cell inner membrane</keyword>
<keyword evidence="4" id="KW-1003">Cell membrane</keyword>
<dbReference type="AlphaFoldDB" id="A0A8G2CBH9"/>
<reference evidence="14 15" key="1">
    <citation type="submission" date="2016-11" db="EMBL/GenBank/DDBJ databases">
        <authorList>
            <person name="Varghese N."/>
            <person name="Submissions S."/>
        </authorList>
    </citation>
    <scope>NUCLEOTIDE SEQUENCE [LARGE SCALE GENOMIC DNA]</scope>
    <source>
        <strain evidence="14 15">DSM 17919</strain>
    </source>
</reference>
<feature type="region of interest" description="Disordered" evidence="10">
    <location>
        <begin position="52"/>
        <end position="79"/>
    </location>
</feature>
<dbReference type="InterPro" id="IPR003538">
    <property type="entry name" value="TonB"/>
</dbReference>
<reference evidence="13 16" key="2">
    <citation type="submission" date="2024-07" db="EMBL/GenBank/DDBJ databases">
        <title>Active virus-host system and metabolic interactions in a Lokiarchaeon culture.</title>
        <authorList>
            <person name="Ponce Toledo R.I."/>
            <person name="Rodrigues Oliveira T."/>
            <person name="Schleper C."/>
        </authorList>
    </citation>
    <scope>NUCLEOTIDE SEQUENCE [LARGE SCALE GENOMIC DNA]</scope>
    <source>
        <strain evidence="13 16">B35</strain>
    </source>
</reference>
<dbReference type="NCBIfam" id="TIGR01352">
    <property type="entry name" value="tonB_Cterm"/>
    <property type="match status" value="1"/>
</dbReference>
<dbReference type="EMBL" id="JBFSOO010000001">
    <property type="protein sequence ID" value="MEZ6852332.1"/>
    <property type="molecule type" value="Genomic_DNA"/>
</dbReference>
<evidence type="ECO:0000313" key="14">
    <source>
        <dbReference type="EMBL" id="SHJ56243.1"/>
    </source>
</evidence>
<dbReference type="PRINTS" id="PR01374">
    <property type="entry name" value="TONBPROTEIN"/>
</dbReference>
<evidence type="ECO:0000256" key="3">
    <source>
        <dbReference type="ARBA" id="ARBA00022448"/>
    </source>
</evidence>
<dbReference type="GO" id="GO:0015891">
    <property type="term" value="P:siderophore transport"/>
    <property type="evidence" value="ECO:0007669"/>
    <property type="project" value="InterPro"/>
</dbReference>
<comment type="similarity">
    <text evidence="2">Belongs to the TonB family.</text>
</comment>
<dbReference type="InterPro" id="IPR037682">
    <property type="entry name" value="TonB_C"/>
</dbReference>
<dbReference type="Proteomes" id="UP001568358">
    <property type="component" value="Unassembled WGS sequence"/>
</dbReference>
<accession>A0A8G2CBH9</accession>
<dbReference type="PANTHER" id="PTHR33446">
    <property type="entry name" value="PROTEIN TONB-RELATED"/>
    <property type="match status" value="1"/>
</dbReference>
<evidence type="ECO:0000256" key="10">
    <source>
        <dbReference type="SAM" id="MobiDB-lite"/>
    </source>
</evidence>
<dbReference type="GO" id="GO:0030288">
    <property type="term" value="C:outer membrane-bounded periplasmic space"/>
    <property type="evidence" value="ECO:0007669"/>
    <property type="project" value="InterPro"/>
</dbReference>
<evidence type="ECO:0000313" key="13">
    <source>
        <dbReference type="EMBL" id="MEZ6852332.1"/>
    </source>
</evidence>
<feature type="transmembrane region" description="Helical" evidence="11">
    <location>
        <begin position="12"/>
        <end position="32"/>
    </location>
</feature>
<feature type="domain" description="TonB C-terminal" evidence="12">
    <location>
        <begin position="124"/>
        <end position="215"/>
    </location>
</feature>
<evidence type="ECO:0000256" key="11">
    <source>
        <dbReference type="SAM" id="Phobius"/>
    </source>
</evidence>
<dbReference type="Gene3D" id="3.30.1150.10">
    <property type="match status" value="1"/>
</dbReference>
<evidence type="ECO:0000313" key="15">
    <source>
        <dbReference type="Proteomes" id="UP000184001"/>
    </source>
</evidence>
<dbReference type="SUPFAM" id="SSF74653">
    <property type="entry name" value="TolA/TonB C-terminal domain"/>
    <property type="match status" value="1"/>
</dbReference>
<organism evidence="14 15">
    <name type="scientific">Halodesulfovibrio aestuarii</name>
    <dbReference type="NCBI Taxonomy" id="126333"/>
    <lineage>
        <taxon>Bacteria</taxon>
        <taxon>Pseudomonadati</taxon>
        <taxon>Thermodesulfobacteriota</taxon>
        <taxon>Desulfovibrionia</taxon>
        <taxon>Desulfovibrionales</taxon>
        <taxon>Desulfovibrionaceae</taxon>
        <taxon>Halodesulfovibrio</taxon>
    </lineage>
</organism>
<evidence type="ECO:0000256" key="1">
    <source>
        <dbReference type="ARBA" id="ARBA00004383"/>
    </source>
</evidence>
<sequence>MIRPPRCHLQFAFAGICAVAFAVMLILAPVLLKQEVKPDSIFRFTSPVSLRDLPKKEEPEETPPEEEHPEPPPPPQIPTAAMEIQVTPVVPVQPELLNLDIATNLATAVAISIPKQNSLFSLGEVDEPPIPIFTPPPSYPHRAERKRLETKLTIQMIVAADGSVHKAEVQHGEFKNIFGKSALKAVSRWRFKPARLHGKPVAVLVSLPLEFLCTK</sequence>
<keyword evidence="7" id="KW-0653">Protein transport</keyword>
<comment type="caution">
    <text evidence="14">The sequence shown here is derived from an EMBL/GenBank/DDBJ whole genome shotgun (WGS) entry which is preliminary data.</text>
</comment>
<proteinExistence type="inferred from homology"/>
<keyword evidence="8 11" id="KW-1133">Transmembrane helix</keyword>
<keyword evidence="16" id="KW-1185">Reference proteome</keyword>
<keyword evidence="3" id="KW-0813">Transport</keyword>
<evidence type="ECO:0000256" key="5">
    <source>
        <dbReference type="ARBA" id="ARBA00022519"/>
    </source>
</evidence>
<comment type="subcellular location">
    <subcellularLocation>
        <location evidence="1">Cell inner membrane</location>
        <topology evidence="1">Single-pass membrane protein</topology>
        <orientation evidence="1">Periplasmic side</orientation>
    </subcellularLocation>
</comment>
<name>A0A8G2CBH9_9BACT</name>
<dbReference type="GO" id="GO:0005886">
    <property type="term" value="C:plasma membrane"/>
    <property type="evidence" value="ECO:0007669"/>
    <property type="project" value="UniProtKB-SubCell"/>
</dbReference>
<dbReference type="EMBL" id="FQZR01000007">
    <property type="protein sequence ID" value="SHJ56243.1"/>
    <property type="molecule type" value="Genomic_DNA"/>
</dbReference>